<sequence length="116" mass="12646">MKLSLSSLVILTLSFSMVSCSTEERDGRQYHGSGGNPVQGRMGVQYKRMRSAAGEPARTDDGSLFGSSNSTEPPGLLDRNETPDEPGVKYRIKAQQSPNPAQSRMGVRVSREKITE</sequence>
<dbReference type="RefSeq" id="WP_078814085.1">
    <property type="nucleotide sequence ID" value="NZ_FUYE01000009.1"/>
</dbReference>
<reference evidence="4" key="1">
    <citation type="submission" date="2017-02" db="EMBL/GenBank/DDBJ databases">
        <authorList>
            <person name="Varghese N."/>
            <person name="Submissions S."/>
        </authorList>
    </citation>
    <scope>NUCLEOTIDE SEQUENCE [LARGE SCALE GENOMIC DNA]</scope>
    <source>
        <strain evidence="4">ATCC 700200</strain>
    </source>
</reference>
<dbReference type="AlphaFoldDB" id="A0A1T4YBV3"/>
<feature type="compositionally biased region" description="Basic and acidic residues" evidence="1">
    <location>
        <begin position="78"/>
        <end position="88"/>
    </location>
</feature>
<organism evidence="3 4">
    <name type="scientific">Prosthecobacter debontii</name>
    <dbReference type="NCBI Taxonomy" id="48467"/>
    <lineage>
        <taxon>Bacteria</taxon>
        <taxon>Pseudomonadati</taxon>
        <taxon>Verrucomicrobiota</taxon>
        <taxon>Verrucomicrobiia</taxon>
        <taxon>Verrucomicrobiales</taxon>
        <taxon>Verrucomicrobiaceae</taxon>
        <taxon>Prosthecobacter</taxon>
    </lineage>
</organism>
<dbReference type="EMBL" id="FUYE01000009">
    <property type="protein sequence ID" value="SKA99317.1"/>
    <property type="molecule type" value="Genomic_DNA"/>
</dbReference>
<evidence type="ECO:0000256" key="2">
    <source>
        <dbReference type="SAM" id="SignalP"/>
    </source>
</evidence>
<dbReference type="Proteomes" id="UP000190774">
    <property type="component" value="Unassembled WGS sequence"/>
</dbReference>
<dbReference type="PROSITE" id="PS51257">
    <property type="entry name" value="PROKAR_LIPOPROTEIN"/>
    <property type="match status" value="1"/>
</dbReference>
<accession>A0A1T4YBV3</accession>
<feature type="signal peptide" evidence="2">
    <location>
        <begin position="1"/>
        <end position="21"/>
    </location>
</feature>
<keyword evidence="4" id="KW-1185">Reference proteome</keyword>
<evidence type="ECO:0000313" key="4">
    <source>
        <dbReference type="Proteomes" id="UP000190774"/>
    </source>
</evidence>
<evidence type="ECO:0000313" key="3">
    <source>
        <dbReference type="EMBL" id="SKA99317.1"/>
    </source>
</evidence>
<protein>
    <recommendedName>
        <fullName evidence="5">Secreted protein</fullName>
    </recommendedName>
</protein>
<proteinExistence type="predicted"/>
<name>A0A1T4YBV3_9BACT</name>
<evidence type="ECO:0000256" key="1">
    <source>
        <dbReference type="SAM" id="MobiDB-lite"/>
    </source>
</evidence>
<keyword evidence="2" id="KW-0732">Signal</keyword>
<gene>
    <name evidence="3" type="ORF">SAMN02745166_02904</name>
</gene>
<feature type="region of interest" description="Disordered" evidence="1">
    <location>
        <begin position="21"/>
        <end position="116"/>
    </location>
</feature>
<dbReference type="OrthoDB" id="198299at2"/>
<feature type="chain" id="PRO_5012956263" description="Secreted protein" evidence="2">
    <location>
        <begin position="22"/>
        <end position="116"/>
    </location>
</feature>
<evidence type="ECO:0008006" key="5">
    <source>
        <dbReference type="Google" id="ProtNLM"/>
    </source>
</evidence>